<protein>
    <submittedName>
        <fullName evidence="4">Uncharacterized protein</fullName>
    </submittedName>
</protein>
<dbReference type="SMART" id="SM00173">
    <property type="entry name" value="RAS"/>
    <property type="match status" value="1"/>
</dbReference>
<dbReference type="Gene3D" id="3.40.50.300">
    <property type="entry name" value="P-loop containing nucleotide triphosphate hydrolases"/>
    <property type="match status" value="1"/>
</dbReference>
<proteinExistence type="predicted"/>
<dbReference type="PRINTS" id="PR00449">
    <property type="entry name" value="RASTRNSFRMNG"/>
</dbReference>
<evidence type="ECO:0000256" key="2">
    <source>
        <dbReference type="ARBA" id="ARBA00022741"/>
    </source>
</evidence>
<evidence type="ECO:0000313" key="4">
    <source>
        <dbReference type="EMBL" id="KIM21174.1"/>
    </source>
</evidence>
<dbReference type="PROSITE" id="PS51421">
    <property type="entry name" value="RAS"/>
    <property type="match status" value="1"/>
</dbReference>
<sequence>MSNHEDIYHRRKVVVVGESRVGKSCLTATLARSWFPIPYYLTADLAEVQNVQTEVDGKLVKLELLDIRPDKDYDRVRPLVYPKTSVILICFSLDDPKSFQMVTERWHTEVLHFCSTPRVPLLLVGCKLDTRDTRLFNSFPPSSNGKDFITEQQGTDLAARIGALAYMECSMLHPEKVKELLDTVARIAVSWNPQIPTQQRRECRVL</sequence>
<dbReference type="InterPro" id="IPR001806">
    <property type="entry name" value="Small_GTPase"/>
</dbReference>
<dbReference type="Proteomes" id="UP000054097">
    <property type="component" value="Unassembled WGS sequence"/>
</dbReference>
<name>A0A0C3AMD8_SERVB</name>
<dbReference type="InterPro" id="IPR003578">
    <property type="entry name" value="Small_GTPase_Rho"/>
</dbReference>
<dbReference type="SMART" id="SM00174">
    <property type="entry name" value="RHO"/>
    <property type="match status" value="1"/>
</dbReference>
<dbReference type="HOGENOM" id="CLU_041217_21_2_1"/>
<keyword evidence="5" id="KW-1185">Reference proteome</keyword>
<dbReference type="SUPFAM" id="SSF52540">
    <property type="entry name" value="P-loop containing nucleoside triphosphate hydrolases"/>
    <property type="match status" value="1"/>
</dbReference>
<dbReference type="AlphaFoldDB" id="A0A0C3AMD8"/>
<dbReference type="OrthoDB" id="8830751at2759"/>
<dbReference type="GO" id="GO:0005525">
    <property type="term" value="F:GTP binding"/>
    <property type="evidence" value="ECO:0007669"/>
    <property type="project" value="UniProtKB-KW"/>
</dbReference>
<reference evidence="5" key="2">
    <citation type="submission" date="2015-01" db="EMBL/GenBank/DDBJ databases">
        <title>Evolutionary Origins and Diversification of the Mycorrhizal Mutualists.</title>
        <authorList>
            <consortium name="DOE Joint Genome Institute"/>
            <consortium name="Mycorrhizal Genomics Consortium"/>
            <person name="Kohler A."/>
            <person name="Kuo A."/>
            <person name="Nagy L.G."/>
            <person name="Floudas D."/>
            <person name="Copeland A."/>
            <person name="Barry K.W."/>
            <person name="Cichocki N."/>
            <person name="Veneault-Fourrey C."/>
            <person name="LaButti K."/>
            <person name="Lindquist E.A."/>
            <person name="Lipzen A."/>
            <person name="Lundell T."/>
            <person name="Morin E."/>
            <person name="Murat C."/>
            <person name="Riley R."/>
            <person name="Ohm R."/>
            <person name="Sun H."/>
            <person name="Tunlid A."/>
            <person name="Henrissat B."/>
            <person name="Grigoriev I.V."/>
            <person name="Hibbett D.S."/>
            <person name="Martin F."/>
        </authorList>
    </citation>
    <scope>NUCLEOTIDE SEQUENCE [LARGE SCALE GENOMIC DNA]</scope>
    <source>
        <strain evidence="5">MAFF 305830</strain>
    </source>
</reference>
<dbReference type="InterPro" id="IPR027417">
    <property type="entry name" value="P-loop_NTPase"/>
</dbReference>
<keyword evidence="1" id="KW-0488">Methylation</keyword>
<dbReference type="InterPro" id="IPR005225">
    <property type="entry name" value="Small_GTP-bd"/>
</dbReference>
<evidence type="ECO:0000256" key="3">
    <source>
        <dbReference type="ARBA" id="ARBA00023134"/>
    </source>
</evidence>
<dbReference type="PROSITE" id="PS51419">
    <property type="entry name" value="RAB"/>
    <property type="match status" value="1"/>
</dbReference>
<dbReference type="PANTHER" id="PTHR24072">
    <property type="entry name" value="RHO FAMILY GTPASE"/>
    <property type="match status" value="1"/>
</dbReference>
<dbReference type="NCBIfam" id="TIGR00231">
    <property type="entry name" value="small_GTP"/>
    <property type="match status" value="1"/>
</dbReference>
<evidence type="ECO:0000256" key="1">
    <source>
        <dbReference type="ARBA" id="ARBA00022481"/>
    </source>
</evidence>
<dbReference type="PROSITE" id="PS51420">
    <property type="entry name" value="RHO"/>
    <property type="match status" value="1"/>
</dbReference>
<gene>
    <name evidence="4" type="ORF">M408DRAFT_110940</name>
</gene>
<keyword evidence="3" id="KW-0342">GTP-binding</keyword>
<accession>A0A0C3AMD8</accession>
<dbReference type="STRING" id="933852.A0A0C3AMD8"/>
<keyword evidence="2" id="KW-0547">Nucleotide-binding</keyword>
<dbReference type="EMBL" id="KN824391">
    <property type="protein sequence ID" value="KIM21174.1"/>
    <property type="molecule type" value="Genomic_DNA"/>
</dbReference>
<dbReference type="Pfam" id="PF00071">
    <property type="entry name" value="Ras"/>
    <property type="match status" value="1"/>
</dbReference>
<organism evidence="4 5">
    <name type="scientific">Serendipita vermifera MAFF 305830</name>
    <dbReference type="NCBI Taxonomy" id="933852"/>
    <lineage>
        <taxon>Eukaryota</taxon>
        <taxon>Fungi</taxon>
        <taxon>Dikarya</taxon>
        <taxon>Basidiomycota</taxon>
        <taxon>Agaricomycotina</taxon>
        <taxon>Agaricomycetes</taxon>
        <taxon>Sebacinales</taxon>
        <taxon>Serendipitaceae</taxon>
        <taxon>Serendipita</taxon>
    </lineage>
</organism>
<dbReference type="SMART" id="SM00175">
    <property type="entry name" value="RAB"/>
    <property type="match status" value="1"/>
</dbReference>
<evidence type="ECO:0000313" key="5">
    <source>
        <dbReference type="Proteomes" id="UP000054097"/>
    </source>
</evidence>
<dbReference type="GO" id="GO:0003924">
    <property type="term" value="F:GTPase activity"/>
    <property type="evidence" value="ECO:0007669"/>
    <property type="project" value="InterPro"/>
</dbReference>
<dbReference type="GO" id="GO:0007264">
    <property type="term" value="P:small GTPase-mediated signal transduction"/>
    <property type="evidence" value="ECO:0007669"/>
    <property type="project" value="InterPro"/>
</dbReference>
<reference evidence="4 5" key="1">
    <citation type="submission" date="2014-04" db="EMBL/GenBank/DDBJ databases">
        <authorList>
            <consortium name="DOE Joint Genome Institute"/>
            <person name="Kuo A."/>
            <person name="Zuccaro A."/>
            <person name="Kohler A."/>
            <person name="Nagy L.G."/>
            <person name="Floudas D."/>
            <person name="Copeland A."/>
            <person name="Barry K.W."/>
            <person name="Cichocki N."/>
            <person name="Veneault-Fourrey C."/>
            <person name="LaButti K."/>
            <person name="Lindquist E.A."/>
            <person name="Lipzen A."/>
            <person name="Lundell T."/>
            <person name="Morin E."/>
            <person name="Murat C."/>
            <person name="Sun H."/>
            <person name="Tunlid A."/>
            <person name="Henrissat B."/>
            <person name="Grigoriev I.V."/>
            <person name="Hibbett D.S."/>
            <person name="Martin F."/>
            <person name="Nordberg H.P."/>
            <person name="Cantor M.N."/>
            <person name="Hua S.X."/>
        </authorList>
    </citation>
    <scope>NUCLEOTIDE SEQUENCE [LARGE SCALE GENOMIC DNA]</scope>
    <source>
        <strain evidence="4 5">MAFF 305830</strain>
    </source>
</reference>
<dbReference type="CDD" id="cd00157">
    <property type="entry name" value="Rho"/>
    <property type="match status" value="1"/>
</dbReference>